<protein>
    <recommendedName>
        <fullName evidence="3">Ribbon-helix-helix CopG family protein</fullName>
    </recommendedName>
</protein>
<proteinExistence type="predicted"/>
<reference evidence="1 2" key="1">
    <citation type="submission" date="2019-07" db="EMBL/GenBank/DDBJ databases">
        <title>Genomic Encyclopedia of Archaeal and Bacterial Type Strains, Phase II (KMG-II): from individual species to whole genera.</title>
        <authorList>
            <person name="Goeker M."/>
        </authorList>
    </citation>
    <scope>NUCLEOTIDE SEQUENCE [LARGE SCALE GENOMIC DNA]</scope>
    <source>
        <strain evidence="1 2">DSM 17527</strain>
    </source>
</reference>
<evidence type="ECO:0008006" key="3">
    <source>
        <dbReference type="Google" id="ProtNLM"/>
    </source>
</evidence>
<dbReference type="EMBL" id="VNHU01000002">
    <property type="protein sequence ID" value="TYP76274.1"/>
    <property type="molecule type" value="Genomic_DNA"/>
</dbReference>
<comment type="caution">
    <text evidence="1">The sequence shown here is derived from an EMBL/GenBank/DDBJ whole genome shotgun (WGS) entry which is preliminary data.</text>
</comment>
<keyword evidence="2" id="KW-1185">Reference proteome</keyword>
<dbReference type="RefSeq" id="WP_148781864.1">
    <property type="nucleotide sequence ID" value="NZ_VNHU01000002.1"/>
</dbReference>
<gene>
    <name evidence="1" type="ORF">BD809_102492</name>
</gene>
<evidence type="ECO:0000313" key="2">
    <source>
        <dbReference type="Proteomes" id="UP000324376"/>
    </source>
</evidence>
<accession>A0A5S5CAA1</accession>
<name>A0A5S5CAA1_9FLAO</name>
<dbReference type="Proteomes" id="UP000324376">
    <property type="component" value="Unassembled WGS sequence"/>
</dbReference>
<evidence type="ECO:0000313" key="1">
    <source>
        <dbReference type="EMBL" id="TYP76274.1"/>
    </source>
</evidence>
<organism evidence="1 2">
    <name type="scientific">Aquimarina intermedia</name>
    <dbReference type="NCBI Taxonomy" id="350814"/>
    <lineage>
        <taxon>Bacteria</taxon>
        <taxon>Pseudomonadati</taxon>
        <taxon>Bacteroidota</taxon>
        <taxon>Flavobacteriia</taxon>
        <taxon>Flavobacteriales</taxon>
        <taxon>Flavobacteriaceae</taxon>
        <taxon>Aquimarina</taxon>
    </lineage>
</organism>
<dbReference type="AlphaFoldDB" id="A0A5S5CAA1"/>
<dbReference type="OrthoDB" id="771564at2"/>
<sequence>MRKIIDVQDDLIPKLKLIAAIENSSVKKVIEEAVAFYIDYKRENRLQQLSAEQKEDLAFMFLLKDIEVTETITKEELFNS</sequence>